<feature type="transmembrane region" description="Helical" evidence="1">
    <location>
        <begin position="58"/>
        <end position="76"/>
    </location>
</feature>
<dbReference type="AlphaFoldDB" id="A0A391NN00"/>
<dbReference type="Proteomes" id="UP000265618">
    <property type="component" value="Unassembled WGS sequence"/>
</dbReference>
<feature type="transmembrane region" description="Helical" evidence="1">
    <location>
        <begin position="206"/>
        <end position="226"/>
    </location>
</feature>
<comment type="caution">
    <text evidence="2">The sequence shown here is derived from an EMBL/GenBank/DDBJ whole genome shotgun (WGS) entry which is preliminary data.</text>
</comment>
<reference evidence="2 3" key="1">
    <citation type="journal article" date="2018" name="PLoS ONE">
        <title>The draft genome of Kipferlia bialata reveals reductive genome evolution in fornicate parasites.</title>
        <authorList>
            <person name="Tanifuji G."/>
            <person name="Takabayashi S."/>
            <person name="Kume K."/>
            <person name="Takagi M."/>
            <person name="Nakayama T."/>
            <person name="Kamikawa R."/>
            <person name="Inagaki Y."/>
            <person name="Hashimoto T."/>
        </authorList>
    </citation>
    <scope>NUCLEOTIDE SEQUENCE [LARGE SCALE GENOMIC DNA]</scope>
    <source>
        <strain evidence="2">NY0173</strain>
    </source>
</reference>
<gene>
    <name evidence="2" type="ORF">KIPB_007504</name>
</gene>
<proteinExistence type="predicted"/>
<keyword evidence="1" id="KW-0812">Transmembrane</keyword>
<accession>A0A391NN00</accession>
<name>A0A391NN00_9EUKA</name>
<keyword evidence="3" id="KW-1185">Reference proteome</keyword>
<protein>
    <submittedName>
        <fullName evidence="2">Uncharacterized protein</fullName>
    </submittedName>
</protein>
<keyword evidence="1" id="KW-1133">Transmembrane helix</keyword>
<evidence type="ECO:0000256" key="1">
    <source>
        <dbReference type="SAM" id="Phobius"/>
    </source>
</evidence>
<evidence type="ECO:0000313" key="3">
    <source>
        <dbReference type="Proteomes" id="UP000265618"/>
    </source>
</evidence>
<keyword evidence="1" id="KW-0472">Membrane</keyword>
<dbReference type="EMBL" id="BDIP01002130">
    <property type="protein sequence ID" value="GCA63045.1"/>
    <property type="molecule type" value="Genomic_DNA"/>
</dbReference>
<feature type="transmembrane region" description="Helical" evidence="1">
    <location>
        <begin position="121"/>
        <end position="144"/>
    </location>
</feature>
<feature type="transmembrane region" description="Helical" evidence="1">
    <location>
        <begin position="165"/>
        <end position="186"/>
    </location>
</feature>
<organism evidence="2 3">
    <name type="scientific">Kipferlia bialata</name>
    <dbReference type="NCBI Taxonomy" id="797122"/>
    <lineage>
        <taxon>Eukaryota</taxon>
        <taxon>Metamonada</taxon>
        <taxon>Carpediemonas-like organisms</taxon>
        <taxon>Kipferlia</taxon>
    </lineage>
</organism>
<evidence type="ECO:0000313" key="2">
    <source>
        <dbReference type="EMBL" id="GCA63045.1"/>
    </source>
</evidence>
<sequence>METGAVVAVPVGDNQEPVVNSTGPPPPFVSSPLLAVLGTVLALGLPLALSAINDRVGALVPMIIYYALALGLYRVSHGSLRASLPPVFPHRVFWPLMTVQCIGQVVAYFHSPPATEYTDTYSLPGFLFTLLVWCPVNAFCEQYLWLWIYDSVACLPTKSTGRRRLYNVLGGVCLVVYIGAVHALYWGDFCFLPDQGIHPSPRVDSAVLTGAFFVMLTIIAIGYIPLRTASQGHMLPLFLLHLPADVAPTLFLRYSMAPALFK</sequence>
<feature type="transmembrane region" description="Helical" evidence="1">
    <location>
        <begin position="33"/>
        <end position="52"/>
    </location>
</feature>